<dbReference type="InterPro" id="IPR007012">
    <property type="entry name" value="PolA_pol_cen_dom"/>
</dbReference>
<evidence type="ECO:0000256" key="9">
    <source>
        <dbReference type="ARBA" id="ARBA00022741"/>
    </source>
</evidence>
<evidence type="ECO:0000313" key="17">
    <source>
        <dbReference type="Proteomes" id="UP000261600"/>
    </source>
</evidence>
<dbReference type="PANTHER" id="PTHR10682">
    <property type="entry name" value="POLY A POLYMERASE"/>
    <property type="match status" value="1"/>
</dbReference>
<keyword evidence="6" id="KW-0507">mRNA processing</keyword>
<evidence type="ECO:0000256" key="8">
    <source>
        <dbReference type="ARBA" id="ARBA00022723"/>
    </source>
</evidence>
<dbReference type="CDD" id="cd05402">
    <property type="entry name" value="NT_PAP_TUTase"/>
    <property type="match status" value="1"/>
</dbReference>
<dbReference type="Pfam" id="PF04928">
    <property type="entry name" value="PAP_central"/>
    <property type="match status" value="1"/>
</dbReference>
<evidence type="ECO:0000256" key="13">
    <source>
        <dbReference type="ARBA" id="ARBA00048830"/>
    </source>
</evidence>
<evidence type="ECO:0000259" key="15">
    <source>
        <dbReference type="Pfam" id="PF20750"/>
    </source>
</evidence>
<comment type="cofactor">
    <cofactor evidence="2">
        <name>Mg(2+)</name>
        <dbReference type="ChEBI" id="CHEBI:18420"/>
    </cofactor>
</comment>
<keyword evidence="8" id="KW-0479">Metal-binding</keyword>
<keyword evidence="10" id="KW-0067">ATP-binding</keyword>
<comment type="cofactor">
    <cofactor evidence="1">
        <name>Mn(2+)</name>
        <dbReference type="ChEBI" id="CHEBI:29035"/>
    </cofactor>
</comment>
<dbReference type="GO" id="GO:0005524">
    <property type="term" value="F:ATP binding"/>
    <property type="evidence" value="ECO:0007669"/>
    <property type="project" value="UniProtKB-KW"/>
</dbReference>
<dbReference type="InterPro" id="IPR043519">
    <property type="entry name" value="NT_sf"/>
</dbReference>
<proteinExistence type="inferred from homology"/>
<dbReference type="Proteomes" id="UP000261600">
    <property type="component" value="Unplaced"/>
</dbReference>
<keyword evidence="12" id="KW-0539">Nucleus</keyword>
<dbReference type="Gene3D" id="3.30.460.10">
    <property type="entry name" value="Beta Polymerase, domain 2"/>
    <property type="match status" value="1"/>
</dbReference>
<organism evidence="16 17">
    <name type="scientific">Monopterus albus</name>
    <name type="common">Swamp eel</name>
    <dbReference type="NCBI Taxonomy" id="43700"/>
    <lineage>
        <taxon>Eukaryota</taxon>
        <taxon>Metazoa</taxon>
        <taxon>Chordata</taxon>
        <taxon>Craniata</taxon>
        <taxon>Vertebrata</taxon>
        <taxon>Euteleostomi</taxon>
        <taxon>Actinopterygii</taxon>
        <taxon>Neopterygii</taxon>
        <taxon>Teleostei</taxon>
        <taxon>Neoteleostei</taxon>
        <taxon>Acanthomorphata</taxon>
        <taxon>Anabantaria</taxon>
        <taxon>Synbranchiformes</taxon>
        <taxon>Synbranchidae</taxon>
        <taxon>Monopterus</taxon>
    </lineage>
</organism>
<dbReference type="SUPFAM" id="SSF81301">
    <property type="entry name" value="Nucleotidyltransferase"/>
    <property type="match status" value="1"/>
</dbReference>
<dbReference type="SUPFAM" id="SSF81631">
    <property type="entry name" value="PAP/OAS1 substrate-binding domain"/>
    <property type="match status" value="1"/>
</dbReference>
<dbReference type="PANTHER" id="PTHR10682:SF6">
    <property type="entry name" value="POLY(A) POLYMERASE GAMMA"/>
    <property type="match status" value="1"/>
</dbReference>
<evidence type="ECO:0000256" key="10">
    <source>
        <dbReference type="ARBA" id="ARBA00022840"/>
    </source>
</evidence>
<dbReference type="AlphaFoldDB" id="A0A3Q3IFK7"/>
<comment type="similarity">
    <text evidence="4">Belongs to the poly(A) polymerase family.</text>
</comment>
<accession>A0A3Q3IFK7</accession>
<dbReference type="InterPro" id="IPR048840">
    <property type="entry name" value="PolA_pol_NTPase"/>
</dbReference>
<feature type="domain" description="Poly(A) polymerase central" evidence="14">
    <location>
        <begin position="109"/>
        <end position="156"/>
    </location>
</feature>
<comment type="catalytic activity">
    <reaction evidence="13">
        <text>RNA(n) + ATP = RNA(n)-3'-adenine ribonucleotide + diphosphate</text>
        <dbReference type="Rhea" id="RHEA:11332"/>
        <dbReference type="Rhea" id="RHEA-COMP:14527"/>
        <dbReference type="Rhea" id="RHEA-COMP:17347"/>
        <dbReference type="ChEBI" id="CHEBI:30616"/>
        <dbReference type="ChEBI" id="CHEBI:33019"/>
        <dbReference type="ChEBI" id="CHEBI:140395"/>
        <dbReference type="ChEBI" id="CHEBI:173115"/>
        <dbReference type="EC" id="2.7.7.19"/>
    </reaction>
</comment>
<name>A0A3Q3IFK7_MONAL</name>
<evidence type="ECO:0000256" key="2">
    <source>
        <dbReference type="ARBA" id="ARBA00001946"/>
    </source>
</evidence>
<evidence type="ECO:0000256" key="11">
    <source>
        <dbReference type="ARBA" id="ARBA00022842"/>
    </source>
</evidence>
<evidence type="ECO:0000256" key="4">
    <source>
        <dbReference type="ARBA" id="ARBA00010912"/>
    </source>
</evidence>
<keyword evidence="7" id="KW-0808">Transferase</keyword>
<reference evidence="16" key="2">
    <citation type="submission" date="2025-09" db="UniProtKB">
        <authorList>
            <consortium name="Ensembl"/>
        </authorList>
    </citation>
    <scope>IDENTIFICATION</scope>
</reference>
<protein>
    <recommendedName>
        <fullName evidence="5">polynucleotide adenylyltransferase</fullName>
        <ecNumber evidence="5">2.7.7.19</ecNumber>
    </recommendedName>
</protein>
<evidence type="ECO:0000256" key="6">
    <source>
        <dbReference type="ARBA" id="ARBA00022664"/>
    </source>
</evidence>
<keyword evidence="11" id="KW-0460">Magnesium</keyword>
<dbReference type="Pfam" id="PF20750">
    <property type="entry name" value="PAP_NTPase"/>
    <property type="match status" value="1"/>
</dbReference>
<evidence type="ECO:0000256" key="12">
    <source>
        <dbReference type="ARBA" id="ARBA00023242"/>
    </source>
</evidence>
<dbReference type="GO" id="GO:1990817">
    <property type="term" value="F:poly(A) RNA polymerase activity"/>
    <property type="evidence" value="ECO:0007669"/>
    <property type="project" value="UniProtKB-EC"/>
</dbReference>
<evidence type="ECO:0000256" key="3">
    <source>
        <dbReference type="ARBA" id="ARBA00004123"/>
    </source>
</evidence>
<evidence type="ECO:0000259" key="14">
    <source>
        <dbReference type="Pfam" id="PF04928"/>
    </source>
</evidence>
<dbReference type="Ensembl" id="ENSMALT00000003150.1">
    <property type="protein sequence ID" value="ENSMALP00000003067.1"/>
    <property type="gene ID" value="ENSMALG00000002268.1"/>
</dbReference>
<keyword evidence="9" id="KW-0547">Nucleotide-binding</keyword>
<feature type="domain" description="Poly(A) polymerase nucleotidyltransferase" evidence="15">
    <location>
        <begin position="3"/>
        <end position="57"/>
    </location>
</feature>
<reference evidence="16" key="1">
    <citation type="submission" date="2025-08" db="UniProtKB">
        <authorList>
            <consortium name="Ensembl"/>
        </authorList>
    </citation>
    <scope>IDENTIFICATION</scope>
</reference>
<evidence type="ECO:0000256" key="5">
    <source>
        <dbReference type="ARBA" id="ARBA00012388"/>
    </source>
</evidence>
<evidence type="ECO:0000256" key="7">
    <source>
        <dbReference type="ARBA" id="ARBA00022679"/>
    </source>
</evidence>
<dbReference type="GO" id="GO:0046872">
    <property type="term" value="F:metal ion binding"/>
    <property type="evidence" value="ECO:0007669"/>
    <property type="project" value="UniProtKB-KW"/>
</dbReference>
<dbReference type="GO" id="GO:0005634">
    <property type="term" value="C:nucleus"/>
    <property type="evidence" value="ECO:0007669"/>
    <property type="project" value="UniProtKB-SubCell"/>
</dbReference>
<dbReference type="Gene3D" id="1.10.1410.10">
    <property type="match status" value="1"/>
</dbReference>
<evidence type="ECO:0000313" key="16">
    <source>
        <dbReference type="Ensembl" id="ENSMALP00000003067.1"/>
    </source>
</evidence>
<dbReference type="GO" id="GO:0006397">
    <property type="term" value="P:mRNA processing"/>
    <property type="evidence" value="ECO:0007669"/>
    <property type="project" value="UniProtKB-KW"/>
</dbReference>
<dbReference type="EC" id="2.7.7.19" evidence="5"/>
<evidence type="ECO:0000256" key="1">
    <source>
        <dbReference type="ARBA" id="ARBA00001936"/>
    </source>
</evidence>
<keyword evidence="17" id="KW-1185">Reference proteome</keyword>
<comment type="subcellular location">
    <subcellularLocation>
        <location evidence="3">Nucleus</location>
    </subcellularLocation>
</comment>
<sequence length="156" mass="17829">MSGGWILPYGSYCLGAHSRGSDIDAVCIGPVFVKRSDFFTSFAEKLKAQEEVKDLQVSHIRAYEWKDVFLLVKEAFIGWCLMLITSGWSATHRTSSRFYLFFSSSYFPAERNIYSNRLGFLGGVSWAILVARTCQHYPNSLAPTLVFKFFKAYSMW</sequence>